<organism evidence="1 2">
    <name type="scientific">Membranihabitans marinus</name>
    <dbReference type="NCBI Taxonomy" id="1227546"/>
    <lineage>
        <taxon>Bacteria</taxon>
        <taxon>Pseudomonadati</taxon>
        <taxon>Bacteroidota</taxon>
        <taxon>Saprospiria</taxon>
        <taxon>Saprospirales</taxon>
        <taxon>Saprospiraceae</taxon>
        <taxon>Membranihabitans</taxon>
    </lineage>
</organism>
<dbReference type="AlphaFoldDB" id="A0A953HQD2"/>
<sequence length="62" mass="6962">MSTTDCHTIVKSTLLETKYEPVISMGSNKSDDIFQVLTTLAMSCRPQVGLLFYKDDIYTPTL</sequence>
<accession>A0A953HQD2</accession>
<reference evidence="1" key="1">
    <citation type="submission" date="2021-06" db="EMBL/GenBank/DDBJ databases">
        <title>44 bacteria genomes isolated from Dapeng, Shenzhen.</title>
        <authorList>
            <person name="Zheng W."/>
            <person name="Yu S."/>
            <person name="Huang Y."/>
        </authorList>
    </citation>
    <scope>NUCLEOTIDE SEQUENCE</scope>
    <source>
        <strain evidence="1">DP5N28-2</strain>
    </source>
</reference>
<proteinExistence type="predicted"/>
<keyword evidence="2" id="KW-1185">Reference proteome</keyword>
<gene>
    <name evidence="1" type="ORF">KUV50_12325</name>
</gene>
<evidence type="ECO:0000313" key="1">
    <source>
        <dbReference type="EMBL" id="MBY5958928.1"/>
    </source>
</evidence>
<evidence type="ECO:0000313" key="2">
    <source>
        <dbReference type="Proteomes" id="UP000753961"/>
    </source>
</evidence>
<dbReference type="EMBL" id="JAHVHU010000011">
    <property type="protein sequence ID" value="MBY5958928.1"/>
    <property type="molecule type" value="Genomic_DNA"/>
</dbReference>
<dbReference type="RefSeq" id="WP_222580468.1">
    <property type="nucleotide sequence ID" value="NZ_JAHVHU010000011.1"/>
</dbReference>
<dbReference type="Proteomes" id="UP000753961">
    <property type="component" value="Unassembled WGS sequence"/>
</dbReference>
<comment type="caution">
    <text evidence="1">The sequence shown here is derived from an EMBL/GenBank/DDBJ whole genome shotgun (WGS) entry which is preliminary data.</text>
</comment>
<name>A0A953HQD2_9BACT</name>
<protein>
    <submittedName>
        <fullName evidence="1">Uncharacterized protein</fullName>
    </submittedName>
</protein>